<dbReference type="SUPFAM" id="SSF52047">
    <property type="entry name" value="RNI-like"/>
    <property type="match status" value="1"/>
</dbReference>
<dbReference type="RefSeq" id="XP_030832952.1">
    <property type="nucleotide sequence ID" value="XM_030977092.1"/>
</dbReference>
<dbReference type="PANTHER" id="PTHR25480">
    <property type="entry name" value="LEUCINE-RICH REPEAT-CONTAINING PROTEIN 73"/>
    <property type="match status" value="1"/>
</dbReference>
<protein>
    <submittedName>
        <fullName evidence="1">Uncharacterized protein</fullName>
    </submittedName>
</protein>
<dbReference type="Proteomes" id="UP000007110">
    <property type="component" value="Unassembled WGS sequence"/>
</dbReference>
<dbReference type="EnsemblMetazoa" id="XM_030977092">
    <property type="protein sequence ID" value="XP_030832952"/>
    <property type="gene ID" value="LOC115920682"/>
</dbReference>
<dbReference type="KEGG" id="spu:115920682"/>
<accession>A0A7M7NC48</accession>
<sequence>MIADQYFPNVQEMTESLSSDSVDEHASTLRSVARDIESDDQMCAIGRELGFSESVLDRFAASNREEGLLNQVSSMTGLFDTIIQFLLTHSRSKDDTFECDYHALLQNLGKVALTGLLKDEQKMVFEDTDLQGVEEYEVIGIKLGLLSKKTIPVKYMINGKASKTYIEFFHKMAQEYCASKFLAGSQGDLDHFLKNVRRSATPLMYADVLRFLAGSGDNLLMSSIQLILELEERVISKDIKHRLLLDCIGEARGDISKSTTDYPTFFDDGKLCLQSLPSSAVMGLGRLPPNVQIQITSVDLMYCHLRAKLTRTLWIGLRSCPNLEEMKVWGCCLQNFKLSTLPFIKRLTLGHLDNSNDHSSLISAVPNVQSLKVESSPNFDNLQQVLYSVMTGLGECNGQLRSLHVSGCSGQMSMAPQSLSVA</sequence>
<evidence type="ECO:0000313" key="1">
    <source>
        <dbReference type="EnsemblMetazoa" id="XP_030832952"/>
    </source>
</evidence>
<keyword evidence="2" id="KW-1185">Reference proteome</keyword>
<evidence type="ECO:0000313" key="2">
    <source>
        <dbReference type="Proteomes" id="UP000007110"/>
    </source>
</evidence>
<name>A0A7M7NC48_STRPU</name>
<dbReference type="AlphaFoldDB" id="A0A7M7NC48"/>
<organism evidence="1 2">
    <name type="scientific">Strongylocentrotus purpuratus</name>
    <name type="common">Purple sea urchin</name>
    <dbReference type="NCBI Taxonomy" id="7668"/>
    <lineage>
        <taxon>Eukaryota</taxon>
        <taxon>Metazoa</taxon>
        <taxon>Echinodermata</taxon>
        <taxon>Eleutherozoa</taxon>
        <taxon>Echinozoa</taxon>
        <taxon>Echinoidea</taxon>
        <taxon>Euechinoidea</taxon>
        <taxon>Echinacea</taxon>
        <taxon>Camarodonta</taxon>
        <taxon>Echinidea</taxon>
        <taxon>Strongylocentrotidae</taxon>
        <taxon>Strongylocentrotus</taxon>
    </lineage>
</organism>
<dbReference type="InterPro" id="IPR052813">
    <property type="entry name" value="CMIP"/>
</dbReference>
<dbReference type="InParanoid" id="A0A7M7NC48"/>
<dbReference type="PANTHER" id="PTHR25480:SF0">
    <property type="entry name" value="C-MAF-INDUCING PROTEIN"/>
    <property type="match status" value="1"/>
</dbReference>
<reference evidence="2" key="1">
    <citation type="submission" date="2015-02" db="EMBL/GenBank/DDBJ databases">
        <title>Genome sequencing for Strongylocentrotus purpuratus.</title>
        <authorList>
            <person name="Murali S."/>
            <person name="Liu Y."/>
            <person name="Vee V."/>
            <person name="English A."/>
            <person name="Wang M."/>
            <person name="Skinner E."/>
            <person name="Han Y."/>
            <person name="Muzny D.M."/>
            <person name="Worley K.C."/>
            <person name="Gibbs R.A."/>
        </authorList>
    </citation>
    <scope>NUCLEOTIDE SEQUENCE</scope>
</reference>
<proteinExistence type="predicted"/>
<reference evidence="1" key="2">
    <citation type="submission" date="2021-01" db="UniProtKB">
        <authorList>
            <consortium name="EnsemblMetazoa"/>
        </authorList>
    </citation>
    <scope>IDENTIFICATION</scope>
</reference>
<dbReference type="InterPro" id="IPR032675">
    <property type="entry name" value="LRR_dom_sf"/>
</dbReference>
<dbReference type="Gene3D" id="3.80.10.10">
    <property type="entry name" value="Ribonuclease Inhibitor"/>
    <property type="match status" value="1"/>
</dbReference>
<dbReference type="GeneID" id="115920682"/>